<name>A0AAV9BBK3_ACOGR</name>
<dbReference type="PANTHER" id="PTHR36391">
    <property type="entry name" value="FURRY"/>
    <property type="match status" value="1"/>
</dbReference>
<reference evidence="1" key="2">
    <citation type="submission" date="2023-06" db="EMBL/GenBank/DDBJ databases">
        <authorList>
            <person name="Ma L."/>
            <person name="Liu K.-W."/>
            <person name="Li Z."/>
            <person name="Hsiao Y.-Y."/>
            <person name="Qi Y."/>
            <person name="Fu T."/>
            <person name="Tang G."/>
            <person name="Zhang D."/>
            <person name="Sun W.-H."/>
            <person name="Liu D.-K."/>
            <person name="Li Y."/>
            <person name="Chen G.-Z."/>
            <person name="Liu X.-D."/>
            <person name="Liao X.-Y."/>
            <person name="Jiang Y.-T."/>
            <person name="Yu X."/>
            <person name="Hao Y."/>
            <person name="Huang J."/>
            <person name="Zhao X.-W."/>
            <person name="Ke S."/>
            <person name="Chen Y.-Y."/>
            <person name="Wu W.-L."/>
            <person name="Hsu J.-L."/>
            <person name="Lin Y.-F."/>
            <person name="Huang M.-D."/>
            <person name="Li C.-Y."/>
            <person name="Huang L."/>
            <person name="Wang Z.-W."/>
            <person name="Zhao X."/>
            <person name="Zhong W.-Y."/>
            <person name="Peng D.-H."/>
            <person name="Ahmad S."/>
            <person name="Lan S."/>
            <person name="Zhang J.-S."/>
            <person name="Tsai W.-C."/>
            <person name="Van De Peer Y."/>
            <person name="Liu Z.-J."/>
        </authorList>
    </citation>
    <scope>NUCLEOTIDE SEQUENCE</scope>
    <source>
        <strain evidence="1">SCP</strain>
        <tissue evidence="1">Leaves</tissue>
    </source>
</reference>
<dbReference type="AlphaFoldDB" id="A0AAV9BBK3"/>
<dbReference type="EMBL" id="JAUJYN010000004">
    <property type="protein sequence ID" value="KAK1273730.1"/>
    <property type="molecule type" value="Genomic_DNA"/>
</dbReference>
<organism evidence="1 2">
    <name type="scientific">Acorus gramineus</name>
    <name type="common">Dwarf sweet flag</name>
    <dbReference type="NCBI Taxonomy" id="55184"/>
    <lineage>
        <taxon>Eukaryota</taxon>
        <taxon>Viridiplantae</taxon>
        <taxon>Streptophyta</taxon>
        <taxon>Embryophyta</taxon>
        <taxon>Tracheophyta</taxon>
        <taxon>Spermatophyta</taxon>
        <taxon>Magnoliopsida</taxon>
        <taxon>Liliopsida</taxon>
        <taxon>Acoraceae</taxon>
        <taxon>Acorus</taxon>
    </lineage>
</organism>
<keyword evidence="2" id="KW-1185">Reference proteome</keyword>
<dbReference type="PANTHER" id="PTHR36391:SF1">
    <property type="entry name" value="FURRY"/>
    <property type="match status" value="1"/>
</dbReference>
<reference evidence="1" key="1">
    <citation type="journal article" date="2023" name="Nat. Commun.">
        <title>Diploid and tetraploid genomes of Acorus and the evolution of monocots.</title>
        <authorList>
            <person name="Ma L."/>
            <person name="Liu K.W."/>
            <person name="Li Z."/>
            <person name="Hsiao Y.Y."/>
            <person name="Qi Y."/>
            <person name="Fu T."/>
            <person name="Tang G.D."/>
            <person name="Zhang D."/>
            <person name="Sun W.H."/>
            <person name="Liu D.K."/>
            <person name="Li Y."/>
            <person name="Chen G.Z."/>
            <person name="Liu X.D."/>
            <person name="Liao X.Y."/>
            <person name="Jiang Y.T."/>
            <person name="Yu X."/>
            <person name="Hao Y."/>
            <person name="Huang J."/>
            <person name="Zhao X.W."/>
            <person name="Ke S."/>
            <person name="Chen Y.Y."/>
            <person name="Wu W.L."/>
            <person name="Hsu J.L."/>
            <person name="Lin Y.F."/>
            <person name="Huang M.D."/>
            <person name="Li C.Y."/>
            <person name="Huang L."/>
            <person name="Wang Z.W."/>
            <person name="Zhao X."/>
            <person name="Zhong W.Y."/>
            <person name="Peng D.H."/>
            <person name="Ahmad S."/>
            <person name="Lan S."/>
            <person name="Zhang J.S."/>
            <person name="Tsai W.C."/>
            <person name="Van de Peer Y."/>
            <person name="Liu Z.J."/>
        </authorList>
    </citation>
    <scope>NUCLEOTIDE SEQUENCE</scope>
    <source>
        <strain evidence="1">SCP</strain>
    </source>
</reference>
<protein>
    <submittedName>
        <fullName evidence="1">Uncharacterized protein</fullName>
    </submittedName>
</protein>
<proteinExistence type="predicted"/>
<evidence type="ECO:0000313" key="2">
    <source>
        <dbReference type="Proteomes" id="UP001179952"/>
    </source>
</evidence>
<dbReference type="Proteomes" id="UP001179952">
    <property type="component" value="Unassembled WGS sequence"/>
</dbReference>
<gene>
    <name evidence="1" type="ORF">QJS04_geneDACA007994</name>
</gene>
<sequence>MASASKSVLGRLRGLLKKPWEITGPCSHAEYRDAVPLASEYRRRCPATTHPVVVPTSDPDTVFDIKYYTRDRRRDRPPTRVTVLTKADVERAKAEKVFAAGDFPNVYLTEKIEEDENARGGGYQI</sequence>
<evidence type="ECO:0000313" key="1">
    <source>
        <dbReference type="EMBL" id="KAK1273730.1"/>
    </source>
</evidence>
<accession>A0AAV9BBK3</accession>
<comment type="caution">
    <text evidence="1">The sequence shown here is derived from an EMBL/GenBank/DDBJ whole genome shotgun (WGS) entry which is preliminary data.</text>
</comment>